<gene>
    <name evidence="1" type="ORF">FSB_LOCUS19525</name>
</gene>
<accession>A0A2N9FWR1</accession>
<proteinExistence type="predicted"/>
<organism evidence="1">
    <name type="scientific">Fagus sylvatica</name>
    <name type="common">Beechnut</name>
    <dbReference type="NCBI Taxonomy" id="28930"/>
    <lineage>
        <taxon>Eukaryota</taxon>
        <taxon>Viridiplantae</taxon>
        <taxon>Streptophyta</taxon>
        <taxon>Embryophyta</taxon>
        <taxon>Tracheophyta</taxon>
        <taxon>Spermatophyta</taxon>
        <taxon>Magnoliopsida</taxon>
        <taxon>eudicotyledons</taxon>
        <taxon>Gunneridae</taxon>
        <taxon>Pentapetalae</taxon>
        <taxon>rosids</taxon>
        <taxon>fabids</taxon>
        <taxon>Fagales</taxon>
        <taxon>Fagaceae</taxon>
        <taxon>Fagus</taxon>
    </lineage>
</organism>
<protein>
    <submittedName>
        <fullName evidence="1">Uncharacterized protein</fullName>
    </submittedName>
</protein>
<dbReference type="AlphaFoldDB" id="A0A2N9FWR1"/>
<dbReference type="EMBL" id="OIVN01001239">
    <property type="protein sequence ID" value="SPC91643.1"/>
    <property type="molecule type" value="Genomic_DNA"/>
</dbReference>
<name>A0A2N9FWR1_FAGSY</name>
<sequence>MVPRTEATRGVFGPFGGHFSDRRFRLDPGKFLAIREFHVACMNVSSFQCARARGSTCCESGRLCAQAWQRRWEKLSEIFSIALFHRSCFRARGRRSSRCRISAILVSSESLCHLLSKRYRPCTEGGQFDPAFGLVNGPVKPWSNLVKVGQTSPNSGKCAPGLRPEVLMMWWVPSRVRKRLGQTLVQLGQTSVKLGQPRSNLVKLWEMRPKPSF</sequence>
<reference evidence="1" key="1">
    <citation type="submission" date="2018-02" db="EMBL/GenBank/DDBJ databases">
        <authorList>
            <person name="Cohen D.B."/>
            <person name="Kent A.D."/>
        </authorList>
    </citation>
    <scope>NUCLEOTIDE SEQUENCE</scope>
</reference>
<evidence type="ECO:0000313" key="1">
    <source>
        <dbReference type="EMBL" id="SPC91643.1"/>
    </source>
</evidence>